<feature type="domain" description="Glycosyltransferase 2-like" evidence="1">
    <location>
        <begin position="242"/>
        <end position="352"/>
    </location>
</feature>
<dbReference type="Proteomes" id="UP000199229">
    <property type="component" value="Unassembled WGS sequence"/>
</dbReference>
<evidence type="ECO:0000313" key="3">
    <source>
        <dbReference type="Proteomes" id="UP000199229"/>
    </source>
</evidence>
<dbReference type="CDD" id="cd04186">
    <property type="entry name" value="GT_2_like_c"/>
    <property type="match status" value="1"/>
</dbReference>
<proteinExistence type="predicted"/>
<feature type="domain" description="Glycosyltransferase 2-like" evidence="1">
    <location>
        <begin position="501"/>
        <end position="616"/>
    </location>
</feature>
<keyword evidence="2" id="KW-0808">Transferase</keyword>
<evidence type="ECO:0000313" key="2">
    <source>
        <dbReference type="EMBL" id="SFH15399.1"/>
    </source>
</evidence>
<dbReference type="PANTHER" id="PTHR43179">
    <property type="entry name" value="RHAMNOSYLTRANSFERASE WBBL"/>
    <property type="match status" value="1"/>
</dbReference>
<evidence type="ECO:0000259" key="1">
    <source>
        <dbReference type="Pfam" id="PF00535"/>
    </source>
</evidence>
<dbReference type="InterPro" id="IPR029044">
    <property type="entry name" value="Nucleotide-diphossugar_trans"/>
</dbReference>
<dbReference type="SUPFAM" id="SSF53448">
    <property type="entry name" value="Nucleotide-diphospho-sugar transferases"/>
    <property type="match status" value="2"/>
</dbReference>
<dbReference type="Pfam" id="PF00535">
    <property type="entry name" value="Glycos_transf_2"/>
    <property type="match status" value="2"/>
</dbReference>
<sequence length="794" mass="88416">MALNLFKRKKYADLAARVAGVTDILIRNANLDGGILFFEEDGQIEFSLKSYLSGSSLLTQIALGVEHSDVEVTPKLYLNYGSGYSEESTIFLRKHEDDERAIWIGYILFPNILKSARLDITESKSQVKIGSLVAQKAPVGHFIERFLALGNAGAADLVARKAIAAVGYMEQYRSTIVGKGESESYALLAAAAMHGANVDTADASAADERYLSYISRTEELSSADIIYMEDVYQSWARKPLLSIIMPVFNPPIHLLQEAISCLQKQAYPNWELCIADDASPDPAIRQLLLDVSDQDSRIKISFRDVNGHISQASNSASELASGDYYVLMDNDDLLPAHALWTVAYYINENPDCSLLYSDEDKISIQGFRCDPYNKGKFDRFLMYGHNMFSHLGVYRRDIFIQAGGFRRGYEGSQDYDLTLRCLELCGEDNIVHIPHVLYHWRQIAGSTSMGAGEKSYAFESAKKALNDHFVRCNYPLESIDSGVPGVAAVRTLSVDNPSKVSVIIPTRDGLDVLRPCIDSLLNYSDPLMEILIVDNGSEQAETLQYLDALSRDVRRIKIIRSDEPFNFSRLCNLGVSKSSGEIICLLNNDTEVIAPGMFERARAWLSISDIGIVGARLLYPDYTVQHFGVYTGVGVHGIAEHCYHGLHDGHHYNFSKSKLLQQFNAVTGACLFVRKADYISCGGCDEDLPVAYNDVDLCLKIREGGLKVICDPGIRLLHKESKSRGRDTTIKKKARLQRDADLMIKKWGSEKLVDPFYSPKFKKNHATFAIDPYLVSPPWKARCLVPAFGRAGLT</sequence>
<dbReference type="Gene3D" id="3.90.550.10">
    <property type="entry name" value="Spore Coat Polysaccharide Biosynthesis Protein SpsA, Chain A"/>
    <property type="match status" value="2"/>
</dbReference>
<dbReference type="PANTHER" id="PTHR43179:SF7">
    <property type="entry name" value="RHAMNOSYLTRANSFERASE WBBL"/>
    <property type="match status" value="1"/>
</dbReference>
<accession>A0A1I2XQR3</accession>
<dbReference type="AlphaFoldDB" id="A0A1I2XQR3"/>
<dbReference type="EMBL" id="FOPM01000059">
    <property type="protein sequence ID" value="SFH15399.1"/>
    <property type="molecule type" value="Genomic_DNA"/>
</dbReference>
<dbReference type="InterPro" id="IPR001173">
    <property type="entry name" value="Glyco_trans_2-like"/>
</dbReference>
<protein>
    <submittedName>
        <fullName evidence="2">Glycosyltransferase, GT2 family</fullName>
    </submittedName>
</protein>
<dbReference type="CDD" id="cd04184">
    <property type="entry name" value="GT2_RfbC_Mx_like"/>
    <property type="match status" value="1"/>
</dbReference>
<keyword evidence="3" id="KW-1185">Reference proteome</keyword>
<reference evidence="3" key="1">
    <citation type="submission" date="2016-10" db="EMBL/GenBank/DDBJ databases">
        <authorList>
            <person name="Varghese N."/>
            <person name="Submissions S."/>
        </authorList>
    </citation>
    <scope>NUCLEOTIDE SEQUENCE [LARGE SCALE GENOMIC DNA]</scope>
    <source>
        <strain evidence="3">Gh-105</strain>
    </source>
</reference>
<dbReference type="GO" id="GO:0016740">
    <property type="term" value="F:transferase activity"/>
    <property type="evidence" value="ECO:0007669"/>
    <property type="project" value="UniProtKB-KW"/>
</dbReference>
<gene>
    <name evidence="2" type="ORF">SAMN05192565_1592</name>
</gene>
<dbReference type="STRING" id="582675.SAMN05192565_1592"/>
<organism evidence="2 3">
    <name type="scientific">Methylobacterium gossipiicola</name>
    <dbReference type="NCBI Taxonomy" id="582675"/>
    <lineage>
        <taxon>Bacteria</taxon>
        <taxon>Pseudomonadati</taxon>
        <taxon>Pseudomonadota</taxon>
        <taxon>Alphaproteobacteria</taxon>
        <taxon>Hyphomicrobiales</taxon>
        <taxon>Methylobacteriaceae</taxon>
        <taxon>Methylobacterium</taxon>
    </lineage>
</organism>
<name>A0A1I2XQR3_9HYPH</name>
<dbReference type="RefSeq" id="WP_177232485.1">
    <property type="nucleotide sequence ID" value="NZ_FOPM01000059.1"/>
</dbReference>